<keyword evidence="2" id="KW-1185">Reference proteome</keyword>
<reference evidence="1 2" key="1">
    <citation type="submission" date="2020-04" db="EMBL/GenBank/DDBJ databases">
        <authorList>
            <person name="De Canck E."/>
        </authorList>
    </citation>
    <scope>NUCLEOTIDE SEQUENCE [LARGE SCALE GENOMIC DNA]</scope>
    <source>
        <strain evidence="1 2">LMG 24238</strain>
    </source>
</reference>
<dbReference type="RefSeq" id="WP_175054149.1">
    <property type="nucleotide sequence ID" value="NZ_CADIKC010000013.1"/>
</dbReference>
<gene>
    <name evidence="1" type="ORF">LMG24238_06668</name>
</gene>
<name>A0A6J5CR71_9BURK</name>
<evidence type="ECO:0000313" key="2">
    <source>
        <dbReference type="Proteomes" id="UP000494255"/>
    </source>
</evidence>
<evidence type="ECO:0000313" key="1">
    <source>
        <dbReference type="EMBL" id="CAB3740585.1"/>
    </source>
</evidence>
<accession>A0A6J5CR71</accession>
<protein>
    <recommendedName>
        <fullName evidence="3">DUF748 domain-containing protein</fullName>
    </recommendedName>
</protein>
<dbReference type="Pfam" id="PF05359">
    <property type="entry name" value="DUF748"/>
    <property type="match status" value="1"/>
</dbReference>
<organism evidence="1 2">
    <name type="scientific">Paraburkholderia sediminicola</name>
    <dbReference type="NCBI Taxonomy" id="458836"/>
    <lineage>
        <taxon>Bacteria</taxon>
        <taxon>Pseudomonadati</taxon>
        <taxon>Pseudomonadota</taxon>
        <taxon>Betaproteobacteria</taxon>
        <taxon>Burkholderiales</taxon>
        <taxon>Burkholderiaceae</taxon>
        <taxon>Paraburkholderia</taxon>
    </lineage>
</organism>
<sequence>MAMSKARRWAIAAGGVLLVLIVVAVGALQFAQREVKERVIAALGPLGSAESIHVGLTSVHLTNVLLKAPPNWPAGDPLRADEITITPDIRDLLARRMHIRSVVVRGFDIAVLRSRDGAIRLMPNLRQSVNGPISGSNDDEASGAAASGSREKLIDHVSFEQGNFHFYDMTVGPPAFKVTVSNANATVDHLHLPALSEPTNVNVTGSIKGPTHTGTVSFGGWIKIASKDSQTNSTLRGVDVVMLDPYLLKKTGAKAQVTGGTVDLTVDSTVRNYQLHAPGTVTIHHLQLADNENPLDTFMSIPTKAAIAALKTHNGDITLHFVLDGNLRDPKFSVQESLMTRLGAGFAKAMGVSVEGVAKGAGETVKGLGNALKNLLGQ</sequence>
<dbReference type="EMBL" id="CADIKC010000013">
    <property type="protein sequence ID" value="CAB3740585.1"/>
    <property type="molecule type" value="Genomic_DNA"/>
</dbReference>
<proteinExistence type="predicted"/>
<dbReference type="GeneID" id="97045242"/>
<evidence type="ECO:0008006" key="3">
    <source>
        <dbReference type="Google" id="ProtNLM"/>
    </source>
</evidence>
<dbReference type="InterPro" id="IPR008023">
    <property type="entry name" value="DUF748"/>
</dbReference>
<dbReference type="AlphaFoldDB" id="A0A6J5CR71"/>
<dbReference type="Proteomes" id="UP000494255">
    <property type="component" value="Unassembled WGS sequence"/>
</dbReference>